<dbReference type="EMBL" id="JANBPG010000768">
    <property type="protein sequence ID" value="KAJ1893909.1"/>
    <property type="molecule type" value="Genomic_DNA"/>
</dbReference>
<protein>
    <submittedName>
        <fullName evidence="1">Protein phosphatase 2A regulatory subunit cdc55</fullName>
    </submittedName>
</protein>
<keyword evidence="2" id="KW-1185">Reference proteome</keyword>
<name>A0ACC1II70_9FUNG</name>
<proteinExistence type="predicted"/>
<organism evidence="1 2">
    <name type="scientific">Kickxella alabastrina</name>
    <dbReference type="NCBI Taxonomy" id="61397"/>
    <lineage>
        <taxon>Eukaryota</taxon>
        <taxon>Fungi</taxon>
        <taxon>Fungi incertae sedis</taxon>
        <taxon>Zoopagomycota</taxon>
        <taxon>Kickxellomycotina</taxon>
        <taxon>Kickxellomycetes</taxon>
        <taxon>Kickxellales</taxon>
        <taxon>Kickxellaceae</taxon>
        <taxon>Kickxella</taxon>
    </lineage>
</organism>
<accession>A0ACC1II70</accession>
<feature type="non-terminal residue" evidence="1">
    <location>
        <position position="148"/>
    </location>
</feature>
<sequence length="148" mass="17269">MESERGWKFTQCFGDKADLEDVTEADIISTVEFDHTGNYLATGDKGGRVVLFERSDNKQGCEYKFYTEFQSHEPEFDYLKSLEIEEKINRIKWLKPNNNSLYMLTTNDKTIKLWKVCEKALKLVSENNLLDGDRPPPQDISRLRLPKL</sequence>
<reference evidence="1" key="1">
    <citation type="submission" date="2022-07" db="EMBL/GenBank/DDBJ databases">
        <title>Phylogenomic reconstructions and comparative analyses of Kickxellomycotina fungi.</title>
        <authorList>
            <person name="Reynolds N.K."/>
            <person name="Stajich J.E."/>
            <person name="Barry K."/>
            <person name="Grigoriev I.V."/>
            <person name="Crous P."/>
            <person name="Smith M.E."/>
        </authorList>
    </citation>
    <scope>NUCLEOTIDE SEQUENCE</scope>
    <source>
        <strain evidence="1">Benny 63K</strain>
    </source>
</reference>
<dbReference type="Proteomes" id="UP001150581">
    <property type="component" value="Unassembled WGS sequence"/>
</dbReference>
<evidence type="ECO:0000313" key="2">
    <source>
        <dbReference type="Proteomes" id="UP001150581"/>
    </source>
</evidence>
<comment type="caution">
    <text evidence="1">The sequence shown here is derived from an EMBL/GenBank/DDBJ whole genome shotgun (WGS) entry which is preliminary data.</text>
</comment>
<gene>
    <name evidence="1" type="primary">CDC55</name>
    <name evidence="1" type="ORF">LPJ66_005494</name>
</gene>
<evidence type="ECO:0000313" key="1">
    <source>
        <dbReference type="EMBL" id="KAJ1893909.1"/>
    </source>
</evidence>